<gene>
    <name evidence="3" type="ORF">HU200_016144</name>
</gene>
<keyword evidence="2" id="KW-0472">Membrane</keyword>
<feature type="transmembrane region" description="Helical" evidence="2">
    <location>
        <begin position="38"/>
        <end position="58"/>
    </location>
</feature>
<organism evidence="3 4">
    <name type="scientific">Digitaria exilis</name>
    <dbReference type="NCBI Taxonomy" id="1010633"/>
    <lineage>
        <taxon>Eukaryota</taxon>
        <taxon>Viridiplantae</taxon>
        <taxon>Streptophyta</taxon>
        <taxon>Embryophyta</taxon>
        <taxon>Tracheophyta</taxon>
        <taxon>Spermatophyta</taxon>
        <taxon>Magnoliopsida</taxon>
        <taxon>Liliopsida</taxon>
        <taxon>Poales</taxon>
        <taxon>Poaceae</taxon>
        <taxon>PACMAD clade</taxon>
        <taxon>Panicoideae</taxon>
        <taxon>Panicodae</taxon>
        <taxon>Paniceae</taxon>
        <taxon>Anthephorinae</taxon>
        <taxon>Digitaria</taxon>
    </lineage>
</organism>
<feature type="transmembrane region" description="Helical" evidence="2">
    <location>
        <begin position="6"/>
        <end position="26"/>
    </location>
</feature>
<feature type="region of interest" description="Disordered" evidence="1">
    <location>
        <begin position="91"/>
        <end position="111"/>
    </location>
</feature>
<dbReference type="EMBL" id="JACEFO010001605">
    <property type="protein sequence ID" value="KAF8732175.1"/>
    <property type="molecule type" value="Genomic_DNA"/>
</dbReference>
<feature type="compositionally biased region" description="Acidic residues" evidence="1">
    <location>
        <begin position="95"/>
        <end position="111"/>
    </location>
</feature>
<evidence type="ECO:0000256" key="2">
    <source>
        <dbReference type="SAM" id="Phobius"/>
    </source>
</evidence>
<comment type="caution">
    <text evidence="3">The sequence shown here is derived from an EMBL/GenBank/DDBJ whole genome shotgun (WGS) entry which is preliminary data.</text>
</comment>
<evidence type="ECO:0000313" key="3">
    <source>
        <dbReference type="EMBL" id="KAF8732175.1"/>
    </source>
</evidence>
<keyword evidence="4" id="KW-1185">Reference proteome</keyword>
<accession>A0A835KJ60</accession>
<dbReference type="Proteomes" id="UP000636709">
    <property type="component" value="Unassembled WGS sequence"/>
</dbReference>
<keyword evidence="2" id="KW-1133">Transmembrane helix</keyword>
<proteinExistence type="predicted"/>
<protein>
    <submittedName>
        <fullName evidence="3">Uncharacterized protein</fullName>
    </submittedName>
</protein>
<keyword evidence="2" id="KW-0812">Transmembrane</keyword>
<name>A0A835KJ60_9POAL</name>
<evidence type="ECO:0000256" key="1">
    <source>
        <dbReference type="SAM" id="MobiDB-lite"/>
    </source>
</evidence>
<dbReference type="OrthoDB" id="694499at2759"/>
<evidence type="ECO:0000313" key="4">
    <source>
        <dbReference type="Proteomes" id="UP000636709"/>
    </source>
</evidence>
<reference evidence="3" key="1">
    <citation type="submission" date="2020-07" db="EMBL/GenBank/DDBJ databases">
        <title>Genome sequence and genetic diversity analysis of an under-domesticated orphan crop, white fonio (Digitaria exilis).</title>
        <authorList>
            <person name="Bennetzen J.L."/>
            <person name="Chen S."/>
            <person name="Ma X."/>
            <person name="Wang X."/>
            <person name="Yssel A.E.J."/>
            <person name="Chaluvadi S.R."/>
            <person name="Johnson M."/>
            <person name="Gangashetty P."/>
            <person name="Hamidou F."/>
            <person name="Sanogo M.D."/>
            <person name="Zwaenepoel A."/>
            <person name="Wallace J."/>
            <person name="Van De Peer Y."/>
            <person name="Van Deynze A."/>
        </authorList>
    </citation>
    <scope>NUCLEOTIDE SEQUENCE</scope>
    <source>
        <tissue evidence="3">Leaves</tissue>
    </source>
</reference>
<feature type="transmembrane region" description="Helical" evidence="2">
    <location>
        <begin position="64"/>
        <end position="85"/>
    </location>
</feature>
<dbReference type="AlphaFoldDB" id="A0A835KJ60"/>
<sequence length="111" mass="12368">MPQWVVFTFAVGWGLGSVGFPLGLYGNSRLETGYSRHMARLVFMGFSLLVIYTLYQYMTLADTMWTVAFGILGVIVLAGHILSWVRGCWTGSDSDRDESESSEDENPSTSR</sequence>